<dbReference type="SMART" id="SM00066">
    <property type="entry name" value="GAL4"/>
    <property type="match status" value="1"/>
</dbReference>
<dbReference type="PANTHER" id="PTHR47431">
    <property type="entry name" value="ZN(II)2CYS6 TRANSCRIPTION FACTOR (EUROFUNG)-RELATED"/>
    <property type="match status" value="1"/>
</dbReference>
<name>A0A9W9FVX3_9EURO</name>
<dbReference type="GO" id="GO:0008270">
    <property type="term" value="F:zinc ion binding"/>
    <property type="evidence" value="ECO:0007669"/>
    <property type="project" value="InterPro"/>
</dbReference>
<dbReference type="SUPFAM" id="SSF57701">
    <property type="entry name" value="Zn2/Cys6 DNA-binding domain"/>
    <property type="match status" value="1"/>
</dbReference>
<dbReference type="CDD" id="cd00067">
    <property type="entry name" value="GAL4"/>
    <property type="match status" value="1"/>
</dbReference>
<evidence type="ECO:0000256" key="4">
    <source>
        <dbReference type="ARBA" id="ARBA00023242"/>
    </source>
</evidence>
<evidence type="ECO:0000256" key="1">
    <source>
        <dbReference type="ARBA" id="ARBA00023015"/>
    </source>
</evidence>
<dbReference type="AlphaFoldDB" id="A0A9W9FVX3"/>
<feature type="domain" description="Zn(2)-C6 fungal-type" evidence="5">
    <location>
        <begin position="11"/>
        <end position="40"/>
    </location>
</feature>
<gene>
    <name evidence="6" type="ORF">N7456_004068</name>
</gene>
<evidence type="ECO:0000256" key="2">
    <source>
        <dbReference type="ARBA" id="ARBA00023125"/>
    </source>
</evidence>
<accession>A0A9W9FVX3</accession>
<evidence type="ECO:0000256" key="3">
    <source>
        <dbReference type="ARBA" id="ARBA00023163"/>
    </source>
</evidence>
<keyword evidence="4" id="KW-0539">Nucleus</keyword>
<reference evidence="6" key="2">
    <citation type="journal article" date="2023" name="IMA Fungus">
        <title>Comparative genomic study of the Penicillium genus elucidates a diverse pangenome and 15 lateral gene transfer events.</title>
        <authorList>
            <person name="Petersen C."/>
            <person name="Sorensen T."/>
            <person name="Nielsen M.R."/>
            <person name="Sondergaard T.E."/>
            <person name="Sorensen J.L."/>
            <person name="Fitzpatrick D.A."/>
            <person name="Frisvad J.C."/>
            <person name="Nielsen K.L."/>
        </authorList>
    </citation>
    <scope>NUCLEOTIDE SEQUENCE</scope>
    <source>
        <strain evidence="6">IBT 30069</strain>
    </source>
</reference>
<keyword evidence="3" id="KW-0804">Transcription</keyword>
<sequence>MPSTSRPAKVACLSCRASKIRCDGHKPCATCIAHQGECHYQASRRGGARRGPVAAEELARKRAQRLANIASLNNYERAPILQNQAYHYQSHPDSNSDFSSSSLFIIEPGIEPITASSDRCNSLGFLSPLGSARDTQDTPENVCISTWSLRSYECDEDLLNAYYVFIHPYFPLLPPPAVPQREDKFLSLEITSFDANPSALPYWPSSPVALAISALLALVPPIGKAGAFEDDSFAIRRSYANMFARSALENSENSLELSCRDESAKRSRGTFHPLVPLGVGGEQFVILLSIIPPLITFDDPRITTKFPEFRGCREPWPLLVNAQVALLRSCCIGRQLLVISNDTSSLPASLREDIQELEYFILELAAECDRFRCITNYQGPEADASRSLWAISNALIHTSRLTLHRVRAFPDRPVFHGEYWDFLAVNTVSRPAHHFHLSASHIARIDTVFPFTERESVKVCLHSALIISRIFRRLPSPNTTYSDISETENNAPRAFWRGLSSPRSIPYMGWCQLQSFYTLHMVLWRVRTALSSGNLSSYLYLLDQPSATTQVQDAERLMEELESGMEVLGRSIQADGVFEGVRSMAKEVERTYEATNAIS</sequence>
<dbReference type="Proteomes" id="UP001149165">
    <property type="component" value="Unassembled WGS sequence"/>
</dbReference>
<reference evidence="6" key="1">
    <citation type="submission" date="2022-11" db="EMBL/GenBank/DDBJ databases">
        <authorList>
            <person name="Petersen C."/>
        </authorList>
    </citation>
    <scope>NUCLEOTIDE SEQUENCE</scope>
    <source>
        <strain evidence="6">IBT 30069</strain>
    </source>
</reference>
<protein>
    <submittedName>
        <fullName evidence="6">Zn(II)2Cys6 transcription factor</fullName>
    </submittedName>
</protein>
<dbReference type="OrthoDB" id="2123952at2759"/>
<evidence type="ECO:0000313" key="6">
    <source>
        <dbReference type="EMBL" id="KAJ5107393.1"/>
    </source>
</evidence>
<dbReference type="Pfam" id="PF00172">
    <property type="entry name" value="Zn_clus"/>
    <property type="match status" value="1"/>
</dbReference>
<evidence type="ECO:0000313" key="7">
    <source>
        <dbReference type="Proteomes" id="UP001149165"/>
    </source>
</evidence>
<dbReference type="Gene3D" id="4.10.240.10">
    <property type="entry name" value="Zn(2)-C6 fungal-type DNA-binding domain"/>
    <property type="match status" value="1"/>
</dbReference>
<evidence type="ECO:0000259" key="5">
    <source>
        <dbReference type="PROSITE" id="PS50048"/>
    </source>
</evidence>
<dbReference type="PROSITE" id="PS50048">
    <property type="entry name" value="ZN2_CY6_FUNGAL_2"/>
    <property type="match status" value="1"/>
</dbReference>
<keyword evidence="1" id="KW-0805">Transcription regulation</keyword>
<keyword evidence="7" id="KW-1185">Reference proteome</keyword>
<dbReference type="GO" id="GO:0003677">
    <property type="term" value="F:DNA binding"/>
    <property type="evidence" value="ECO:0007669"/>
    <property type="project" value="UniProtKB-KW"/>
</dbReference>
<keyword evidence="2" id="KW-0238">DNA-binding</keyword>
<comment type="caution">
    <text evidence="6">The sequence shown here is derived from an EMBL/GenBank/DDBJ whole genome shotgun (WGS) entry which is preliminary data.</text>
</comment>
<dbReference type="EMBL" id="JAPQKH010000003">
    <property type="protein sequence ID" value="KAJ5107393.1"/>
    <property type="molecule type" value="Genomic_DNA"/>
</dbReference>
<dbReference type="PROSITE" id="PS00463">
    <property type="entry name" value="ZN2_CY6_FUNGAL_1"/>
    <property type="match status" value="1"/>
</dbReference>
<dbReference type="PANTHER" id="PTHR47431:SF5">
    <property type="entry name" value="ZN(II)2CYS6 TRANSCRIPTION FACTOR (EUROFUNG)"/>
    <property type="match status" value="1"/>
</dbReference>
<dbReference type="GO" id="GO:0000981">
    <property type="term" value="F:DNA-binding transcription factor activity, RNA polymerase II-specific"/>
    <property type="evidence" value="ECO:0007669"/>
    <property type="project" value="InterPro"/>
</dbReference>
<organism evidence="6 7">
    <name type="scientific">Penicillium angulare</name>
    <dbReference type="NCBI Taxonomy" id="116970"/>
    <lineage>
        <taxon>Eukaryota</taxon>
        <taxon>Fungi</taxon>
        <taxon>Dikarya</taxon>
        <taxon>Ascomycota</taxon>
        <taxon>Pezizomycotina</taxon>
        <taxon>Eurotiomycetes</taxon>
        <taxon>Eurotiomycetidae</taxon>
        <taxon>Eurotiales</taxon>
        <taxon>Aspergillaceae</taxon>
        <taxon>Penicillium</taxon>
    </lineage>
</organism>
<proteinExistence type="predicted"/>
<dbReference type="InterPro" id="IPR036864">
    <property type="entry name" value="Zn2-C6_fun-type_DNA-bd_sf"/>
</dbReference>
<dbReference type="InterPro" id="IPR001138">
    <property type="entry name" value="Zn2Cys6_DnaBD"/>
</dbReference>